<accession>A0A7W6D6K1</accession>
<dbReference type="GO" id="GO:0000908">
    <property type="term" value="F:taurine dioxygenase activity"/>
    <property type="evidence" value="ECO:0007669"/>
    <property type="project" value="UniProtKB-EC"/>
</dbReference>
<evidence type="ECO:0000256" key="2">
    <source>
        <dbReference type="ARBA" id="ARBA00005896"/>
    </source>
</evidence>
<keyword evidence="9" id="KW-1185">Reference proteome</keyword>
<reference evidence="8 9" key="1">
    <citation type="submission" date="2020-08" db="EMBL/GenBank/DDBJ databases">
        <title>Genomic Encyclopedia of Type Strains, Phase IV (KMG-IV): sequencing the most valuable type-strain genomes for metagenomic binning, comparative biology and taxonomic classification.</title>
        <authorList>
            <person name="Goeker M."/>
        </authorList>
    </citation>
    <scope>NUCLEOTIDE SEQUENCE [LARGE SCALE GENOMIC DNA]</scope>
    <source>
        <strain evidence="8 9">DSM 100211</strain>
    </source>
</reference>
<feature type="domain" description="TauD/TfdA-like" evidence="7">
    <location>
        <begin position="17"/>
        <end position="281"/>
    </location>
</feature>
<evidence type="ECO:0000313" key="8">
    <source>
        <dbReference type="EMBL" id="MBB3977693.1"/>
    </source>
</evidence>
<comment type="cofactor">
    <cofactor evidence="1">
        <name>Fe(2+)</name>
        <dbReference type="ChEBI" id="CHEBI:29033"/>
    </cofactor>
</comment>
<dbReference type="InterPro" id="IPR042098">
    <property type="entry name" value="TauD-like_sf"/>
</dbReference>
<dbReference type="EC" id="1.14.11.17" evidence="8"/>
<dbReference type="FunFam" id="3.60.130.10:FF:000002">
    <property type="entry name" value="Alpha-ketoglutarate-dependent taurine dioxygenase"/>
    <property type="match status" value="1"/>
</dbReference>
<dbReference type="PANTHER" id="PTHR30468:SF5">
    <property type="entry name" value="ALPHA-KETOGLUTARATE-DEPENDENT SULFATE ESTER DIOXYGENASE"/>
    <property type="match status" value="1"/>
</dbReference>
<proteinExistence type="inferred from homology"/>
<dbReference type="InterPro" id="IPR003819">
    <property type="entry name" value="TauD/TfdA-like"/>
</dbReference>
<keyword evidence="6" id="KW-0408">Iron</keyword>
<dbReference type="AlphaFoldDB" id="A0A7W6D6K1"/>
<evidence type="ECO:0000256" key="3">
    <source>
        <dbReference type="ARBA" id="ARBA00022723"/>
    </source>
</evidence>
<evidence type="ECO:0000256" key="1">
    <source>
        <dbReference type="ARBA" id="ARBA00001954"/>
    </source>
</evidence>
<dbReference type="Proteomes" id="UP000574761">
    <property type="component" value="Unassembled WGS sequence"/>
</dbReference>
<dbReference type="InterPro" id="IPR051323">
    <property type="entry name" value="AtsK-like"/>
</dbReference>
<gene>
    <name evidence="8" type="ORF">GGQ64_002899</name>
</gene>
<evidence type="ECO:0000259" key="7">
    <source>
        <dbReference type="Pfam" id="PF02668"/>
    </source>
</evidence>
<dbReference type="GO" id="GO:0046872">
    <property type="term" value="F:metal ion binding"/>
    <property type="evidence" value="ECO:0007669"/>
    <property type="project" value="UniProtKB-KW"/>
</dbReference>
<dbReference type="Gene3D" id="3.60.130.10">
    <property type="entry name" value="Clavaminate synthase-like"/>
    <property type="match status" value="1"/>
</dbReference>
<organism evidence="8 9">
    <name type="scientific">Mycoplana azooxidifex</name>
    <dbReference type="NCBI Taxonomy" id="1636188"/>
    <lineage>
        <taxon>Bacteria</taxon>
        <taxon>Pseudomonadati</taxon>
        <taxon>Pseudomonadota</taxon>
        <taxon>Alphaproteobacteria</taxon>
        <taxon>Hyphomicrobiales</taxon>
        <taxon>Rhizobiaceae</taxon>
        <taxon>Mycoplana</taxon>
    </lineage>
</organism>
<dbReference type="PANTHER" id="PTHR30468">
    <property type="entry name" value="ALPHA-KETOGLUTARATE-DEPENDENT SULFONATE DIOXYGENASE"/>
    <property type="match status" value="1"/>
</dbReference>
<dbReference type="RefSeq" id="WP_183805344.1">
    <property type="nucleotide sequence ID" value="NZ_JACIEE010000005.1"/>
</dbReference>
<dbReference type="GO" id="GO:0005737">
    <property type="term" value="C:cytoplasm"/>
    <property type="evidence" value="ECO:0007669"/>
    <property type="project" value="TreeGrafter"/>
</dbReference>
<sequence length="310" mass="34550">MSKPVLAEQEIADSDIIPLTVRTGAEVRNVRLSGDLPEQTVSAINRILLRHKVVFFRGQDHLDDAEQERFARRLGDLVPHPTQGAVQGTSSILELDSGRGGGRADQWHTDVTFVDAYPKFSVLRGVVVPPAGGDTIWSNTHAAYEDLPPPLKLLVEGLWAIHSNDYDYAAARPRASAEEAEHYDKVFTSTVYETEHPVVRVHPETKERTLLLGSFVRRFVGLSKSDSAKLYEILQSYITSPENTVRWHWQAGDVAIWDNRATQHYAVNDYGDQHRVVRRATVDGDVPVGVDGRRSVTRTKVTKIPVTKAG</sequence>
<keyword evidence="4 8" id="KW-0223">Dioxygenase</keyword>
<dbReference type="EMBL" id="JACIEE010000005">
    <property type="protein sequence ID" value="MBB3977693.1"/>
    <property type="molecule type" value="Genomic_DNA"/>
</dbReference>
<dbReference type="SUPFAM" id="SSF51197">
    <property type="entry name" value="Clavaminate synthase-like"/>
    <property type="match status" value="1"/>
</dbReference>
<evidence type="ECO:0000256" key="5">
    <source>
        <dbReference type="ARBA" id="ARBA00023002"/>
    </source>
</evidence>
<name>A0A7W6D6K1_9HYPH</name>
<dbReference type="Pfam" id="PF02668">
    <property type="entry name" value="TauD"/>
    <property type="match status" value="1"/>
</dbReference>
<evidence type="ECO:0000313" key="9">
    <source>
        <dbReference type="Proteomes" id="UP000574761"/>
    </source>
</evidence>
<evidence type="ECO:0000256" key="6">
    <source>
        <dbReference type="ARBA" id="ARBA00023004"/>
    </source>
</evidence>
<evidence type="ECO:0000256" key="4">
    <source>
        <dbReference type="ARBA" id="ARBA00022964"/>
    </source>
</evidence>
<comment type="caution">
    <text evidence="8">The sequence shown here is derived from an EMBL/GenBank/DDBJ whole genome shotgun (WGS) entry which is preliminary data.</text>
</comment>
<keyword evidence="3" id="KW-0479">Metal-binding</keyword>
<keyword evidence="5 8" id="KW-0560">Oxidoreductase</keyword>
<protein>
    <submittedName>
        <fullName evidence="8">Taurine dioxygenase</fullName>
        <ecNumber evidence="8">1.14.11.17</ecNumber>
    </submittedName>
</protein>
<comment type="similarity">
    <text evidence="2">Belongs to the TfdA dioxygenase family.</text>
</comment>